<organism evidence="3 4">
    <name type="scientific">Bowmanella pacifica</name>
    <dbReference type="NCBI Taxonomy" id="502051"/>
    <lineage>
        <taxon>Bacteria</taxon>
        <taxon>Pseudomonadati</taxon>
        <taxon>Pseudomonadota</taxon>
        <taxon>Gammaproteobacteria</taxon>
        <taxon>Alteromonadales</taxon>
        <taxon>Alteromonadaceae</taxon>
        <taxon>Bowmanella</taxon>
    </lineage>
</organism>
<dbReference type="InterPro" id="IPR001633">
    <property type="entry name" value="EAL_dom"/>
</dbReference>
<dbReference type="PROSITE" id="PS50883">
    <property type="entry name" value="EAL"/>
    <property type="match status" value="1"/>
</dbReference>
<name>A0A917Z3N5_9ALTE</name>
<evidence type="ECO:0000259" key="1">
    <source>
        <dbReference type="PROSITE" id="PS50883"/>
    </source>
</evidence>
<dbReference type="InterPro" id="IPR035919">
    <property type="entry name" value="EAL_sf"/>
</dbReference>
<reference evidence="3" key="1">
    <citation type="journal article" date="2014" name="Int. J. Syst. Evol. Microbiol.">
        <title>Complete genome sequence of Corynebacterium casei LMG S-19264T (=DSM 44701T), isolated from a smear-ripened cheese.</title>
        <authorList>
            <consortium name="US DOE Joint Genome Institute (JGI-PGF)"/>
            <person name="Walter F."/>
            <person name="Albersmeier A."/>
            <person name="Kalinowski J."/>
            <person name="Ruckert C."/>
        </authorList>
    </citation>
    <scope>NUCLEOTIDE SEQUENCE</scope>
    <source>
        <strain evidence="3">CGMCC 1.7086</strain>
    </source>
</reference>
<evidence type="ECO:0000313" key="4">
    <source>
        <dbReference type="Proteomes" id="UP000606935"/>
    </source>
</evidence>
<dbReference type="PANTHER" id="PTHR33525:SF4">
    <property type="entry name" value="CYCLIC DI-GMP PHOSPHODIESTERASE CDGJ"/>
    <property type="match status" value="1"/>
</dbReference>
<dbReference type="InterPro" id="IPR013976">
    <property type="entry name" value="HDOD"/>
</dbReference>
<dbReference type="Proteomes" id="UP000606935">
    <property type="component" value="Unassembled WGS sequence"/>
</dbReference>
<dbReference type="PIRSF" id="PIRSF003180">
    <property type="entry name" value="DiGMPpdiest_YuxH"/>
    <property type="match status" value="1"/>
</dbReference>
<dbReference type="PANTHER" id="PTHR33525">
    <property type="match status" value="1"/>
</dbReference>
<keyword evidence="3" id="KW-0808">Transferase</keyword>
<accession>A0A917Z3N5</accession>
<dbReference type="InterPro" id="IPR052340">
    <property type="entry name" value="RNase_Y/CdgJ"/>
</dbReference>
<dbReference type="Pfam" id="PF08668">
    <property type="entry name" value="HDOD"/>
    <property type="match status" value="1"/>
</dbReference>
<dbReference type="Gene3D" id="3.20.20.450">
    <property type="entry name" value="EAL domain"/>
    <property type="match status" value="1"/>
</dbReference>
<keyword evidence="4" id="KW-1185">Reference proteome</keyword>
<sequence length="405" mass="45970">MAFFAARQPILDKEKKLIAYELLFRESLKNVFPDIGEDIATSKIIEGLQFNLGLDTLTENKLAFINFTQETLLQRYPLMLPKEQLVVEILESVPPTRQLLEACKEFKAKGYKIALDDYVHKNVWLHFFPYVDIIKVDLRDSTVVQIDQIRKAAAAFPNIKLLAEKVETHEEFHQAIEMGFSYFQGYFFSKPEVMRSRTLDPSQLTIARLMTELSSDEPDMEAISKVFETDVNLSFKLLRYAQSPLFKRRNDIVNIKQAIITLGLQELRRFVSLLFTAQFSDRKPAALTVMSLVRARFCEHLSAQPGQNSSEAGAFLTGMLSLLDGLLDASLPELLEKLPLSLSIKAALIAGEGRLAEYLEMAKAFEAADWGRAQSLGKQLDMGIDKVTRLYVDSVRWATVRENMG</sequence>
<dbReference type="SUPFAM" id="SSF109604">
    <property type="entry name" value="HD-domain/PDEase-like"/>
    <property type="match status" value="1"/>
</dbReference>
<dbReference type="GO" id="GO:0016301">
    <property type="term" value="F:kinase activity"/>
    <property type="evidence" value="ECO:0007669"/>
    <property type="project" value="UniProtKB-KW"/>
</dbReference>
<dbReference type="AlphaFoldDB" id="A0A917Z3N5"/>
<comment type="caution">
    <text evidence="3">The sequence shown here is derived from an EMBL/GenBank/DDBJ whole genome shotgun (WGS) entry which is preliminary data.</text>
</comment>
<dbReference type="RefSeq" id="WP_188698068.1">
    <property type="nucleotide sequence ID" value="NZ_BMLS01000007.1"/>
</dbReference>
<protein>
    <submittedName>
        <fullName evidence="3">Histidine kinase</fullName>
    </submittedName>
</protein>
<dbReference type="PROSITE" id="PS51833">
    <property type="entry name" value="HDOD"/>
    <property type="match status" value="1"/>
</dbReference>
<feature type="domain" description="HDOD" evidence="2">
    <location>
        <begin position="199"/>
        <end position="386"/>
    </location>
</feature>
<dbReference type="InterPro" id="IPR014408">
    <property type="entry name" value="dGMP_Pdiesterase_EAL/HD-GYP"/>
</dbReference>
<proteinExistence type="predicted"/>
<dbReference type="Pfam" id="PF00563">
    <property type="entry name" value="EAL"/>
    <property type="match status" value="1"/>
</dbReference>
<feature type="domain" description="EAL" evidence="1">
    <location>
        <begin position="1"/>
        <end position="205"/>
    </location>
</feature>
<dbReference type="Gene3D" id="1.10.3210.10">
    <property type="entry name" value="Hypothetical protein af1432"/>
    <property type="match status" value="1"/>
</dbReference>
<keyword evidence="3" id="KW-0418">Kinase</keyword>
<dbReference type="EMBL" id="BMLS01000007">
    <property type="protein sequence ID" value="GGO73561.1"/>
    <property type="molecule type" value="Genomic_DNA"/>
</dbReference>
<reference evidence="3" key="2">
    <citation type="submission" date="2020-09" db="EMBL/GenBank/DDBJ databases">
        <authorList>
            <person name="Sun Q."/>
            <person name="Zhou Y."/>
        </authorList>
    </citation>
    <scope>NUCLEOTIDE SEQUENCE</scope>
    <source>
        <strain evidence="3">CGMCC 1.7086</strain>
    </source>
</reference>
<dbReference type="SMART" id="SM00052">
    <property type="entry name" value="EAL"/>
    <property type="match status" value="1"/>
</dbReference>
<gene>
    <name evidence="3" type="ORF">GCM10010982_34340</name>
</gene>
<dbReference type="SUPFAM" id="SSF141868">
    <property type="entry name" value="EAL domain-like"/>
    <property type="match status" value="1"/>
</dbReference>
<evidence type="ECO:0000313" key="3">
    <source>
        <dbReference type="EMBL" id="GGO73561.1"/>
    </source>
</evidence>
<evidence type="ECO:0000259" key="2">
    <source>
        <dbReference type="PROSITE" id="PS51833"/>
    </source>
</evidence>